<protein>
    <recommendedName>
        <fullName evidence="11">Imidazole glycerol phosphate synthase subunit HisF</fullName>
        <ecNumber evidence="11">4.3.2.10</ecNumber>
    </recommendedName>
    <alternativeName>
        <fullName evidence="11">IGP synthase cyclase subunit</fullName>
    </alternativeName>
    <alternativeName>
        <fullName evidence="11">IGP synthase subunit HisF</fullName>
    </alternativeName>
    <alternativeName>
        <fullName evidence="11">ImGP synthase subunit HisF</fullName>
        <shortName evidence="11">IGPS subunit HisF</shortName>
    </alternativeName>
</protein>
<keyword evidence="5 11" id="KW-0963">Cytoplasm</keyword>
<evidence type="ECO:0000313" key="14">
    <source>
        <dbReference type="Proteomes" id="UP000292580"/>
    </source>
</evidence>
<evidence type="ECO:0000256" key="10">
    <source>
        <dbReference type="ARBA" id="ARBA00047838"/>
    </source>
</evidence>
<comment type="pathway">
    <text evidence="2 11">Amino-acid biosynthesis; L-histidine biosynthesis; L-histidine from 5-phospho-alpha-D-ribose 1-diphosphate: step 5/9.</text>
</comment>
<keyword evidence="6 11" id="KW-0028">Amino-acid biosynthesis</keyword>
<dbReference type="SUPFAM" id="SSF51366">
    <property type="entry name" value="Ribulose-phoshate binding barrel"/>
    <property type="match status" value="1"/>
</dbReference>
<dbReference type="InterPro" id="IPR050064">
    <property type="entry name" value="IGPS_HisA/HisF"/>
</dbReference>
<dbReference type="CDD" id="cd04731">
    <property type="entry name" value="HisF"/>
    <property type="match status" value="1"/>
</dbReference>
<organism evidence="13 14">
    <name type="scientific">Methanofollis fontis</name>
    <dbReference type="NCBI Taxonomy" id="2052832"/>
    <lineage>
        <taxon>Archaea</taxon>
        <taxon>Methanobacteriati</taxon>
        <taxon>Methanobacteriota</taxon>
        <taxon>Stenosarchaea group</taxon>
        <taxon>Methanomicrobia</taxon>
        <taxon>Methanomicrobiales</taxon>
        <taxon>Methanomicrobiaceae</taxon>
        <taxon>Methanofollis</taxon>
    </lineage>
</organism>
<keyword evidence="7 11" id="KW-0368">Histidine biosynthesis</keyword>
<dbReference type="HAMAP" id="MF_01013">
    <property type="entry name" value="HisF"/>
    <property type="match status" value="1"/>
</dbReference>
<gene>
    <name evidence="11" type="primary">hisF</name>
    <name evidence="13" type="ORF">CUJ86_00070</name>
</gene>
<dbReference type="InterPro" id="IPR013785">
    <property type="entry name" value="Aldolase_TIM"/>
</dbReference>
<proteinExistence type="inferred from homology"/>
<dbReference type="Gene3D" id="3.20.20.70">
    <property type="entry name" value="Aldolase class I"/>
    <property type="match status" value="1"/>
</dbReference>
<dbReference type="GO" id="GO:0016829">
    <property type="term" value="F:lyase activity"/>
    <property type="evidence" value="ECO:0007669"/>
    <property type="project" value="UniProtKB-KW"/>
</dbReference>
<evidence type="ECO:0000256" key="12">
    <source>
        <dbReference type="RuleBase" id="RU003657"/>
    </source>
</evidence>
<sequence>MALTKRIIPCLDLKDGRVVKGTHFLGLRDAGDPVELAARYNTQGADEVIFLDITASKEGRGTLIPVIERAADELFLPLTVGGGIRTIDDITQILRAGADKVSINTSAVNDPSLISRGAERFGTQCIVVAIDVRANPAMEEGKTPIALDNGREVWYEVVTMGGSHPTGIDAVGWAQEVEERGAGEILLTSMETDGTKAGFDLPITRTISENVGIPVIASGGVGTLEHFYEGFTLGKADACLAASVFHYGEFTIRQVKEYLAGRGIPVRL</sequence>
<dbReference type="Proteomes" id="UP000292580">
    <property type="component" value="Unassembled WGS sequence"/>
</dbReference>
<dbReference type="UniPathway" id="UPA00031">
    <property type="reaction ID" value="UER00010"/>
</dbReference>
<dbReference type="FunFam" id="3.20.20.70:FF:000006">
    <property type="entry name" value="Imidazole glycerol phosphate synthase subunit HisF"/>
    <property type="match status" value="1"/>
</dbReference>
<evidence type="ECO:0000256" key="2">
    <source>
        <dbReference type="ARBA" id="ARBA00005091"/>
    </source>
</evidence>
<comment type="function">
    <text evidence="9 11">IGPS catalyzes the conversion of PRFAR and glutamine to IGP, AICAR and glutamate. The HisF subunit catalyzes the cyclization activity that produces IGP and AICAR from PRFAR using the ammonia provided by the HisH subunit.</text>
</comment>
<dbReference type="GO" id="GO:0000107">
    <property type="term" value="F:imidazoleglycerol-phosphate synthase activity"/>
    <property type="evidence" value="ECO:0007669"/>
    <property type="project" value="UniProtKB-UniRule"/>
</dbReference>
<dbReference type="InterPro" id="IPR004651">
    <property type="entry name" value="HisF"/>
</dbReference>
<keyword evidence="8 11" id="KW-0456">Lyase</keyword>
<dbReference type="RefSeq" id="WP_130645528.1">
    <property type="nucleotide sequence ID" value="NZ_PGCL01000001.1"/>
</dbReference>
<evidence type="ECO:0000256" key="11">
    <source>
        <dbReference type="HAMAP-Rule" id="MF_01013"/>
    </source>
</evidence>
<dbReference type="EMBL" id="PGCL01000001">
    <property type="protein sequence ID" value="TAJ45188.1"/>
    <property type="molecule type" value="Genomic_DNA"/>
</dbReference>
<dbReference type="OrthoDB" id="6261at2157"/>
<feature type="active site" evidence="11">
    <location>
        <position position="12"/>
    </location>
</feature>
<comment type="subunit">
    <text evidence="4 11">Heterodimer of HisH and HisF.</text>
</comment>
<dbReference type="NCBIfam" id="TIGR00735">
    <property type="entry name" value="hisF"/>
    <property type="match status" value="1"/>
</dbReference>
<comment type="catalytic activity">
    <reaction evidence="10 11">
        <text>5-[(5-phospho-1-deoxy-D-ribulos-1-ylimino)methylamino]-1-(5-phospho-beta-D-ribosyl)imidazole-4-carboxamide + L-glutamine = D-erythro-1-(imidazol-4-yl)glycerol 3-phosphate + 5-amino-1-(5-phospho-beta-D-ribosyl)imidazole-4-carboxamide + L-glutamate + H(+)</text>
        <dbReference type="Rhea" id="RHEA:24793"/>
        <dbReference type="ChEBI" id="CHEBI:15378"/>
        <dbReference type="ChEBI" id="CHEBI:29985"/>
        <dbReference type="ChEBI" id="CHEBI:58278"/>
        <dbReference type="ChEBI" id="CHEBI:58359"/>
        <dbReference type="ChEBI" id="CHEBI:58475"/>
        <dbReference type="ChEBI" id="CHEBI:58525"/>
        <dbReference type="EC" id="4.3.2.10"/>
    </reaction>
</comment>
<evidence type="ECO:0000256" key="4">
    <source>
        <dbReference type="ARBA" id="ARBA00011152"/>
    </source>
</evidence>
<evidence type="ECO:0000256" key="8">
    <source>
        <dbReference type="ARBA" id="ARBA00023239"/>
    </source>
</evidence>
<evidence type="ECO:0000256" key="3">
    <source>
        <dbReference type="ARBA" id="ARBA00009667"/>
    </source>
</evidence>
<dbReference type="InterPro" id="IPR011060">
    <property type="entry name" value="RibuloseP-bd_barrel"/>
</dbReference>
<reference evidence="13 14" key="1">
    <citation type="submission" date="2017-11" db="EMBL/GenBank/DDBJ databases">
        <title>Isolation and Characterization of Methanofollis Species from Methane Seep Offshore SW Taiwan.</title>
        <authorList>
            <person name="Teng N.-H."/>
            <person name="Lai M.-C."/>
            <person name="Chen S.-C."/>
        </authorList>
    </citation>
    <scope>NUCLEOTIDE SEQUENCE [LARGE SCALE GENOMIC DNA]</scope>
    <source>
        <strain evidence="13 14">FWC-SCC2</strain>
    </source>
</reference>
<name>A0A483CQV0_9EURY</name>
<evidence type="ECO:0000256" key="1">
    <source>
        <dbReference type="ARBA" id="ARBA00004496"/>
    </source>
</evidence>
<comment type="subcellular location">
    <subcellularLocation>
        <location evidence="1 11">Cytoplasm</location>
    </subcellularLocation>
</comment>
<evidence type="ECO:0000313" key="13">
    <source>
        <dbReference type="EMBL" id="TAJ45188.1"/>
    </source>
</evidence>
<evidence type="ECO:0000256" key="5">
    <source>
        <dbReference type="ARBA" id="ARBA00022490"/>
    </source>
</evidence>
<evidence type="ECO:0000256" key="6">
    <source>
        <dbReference type="ARBA" id="ARBA00022605"/>
    </source>
</evidence>
<feature type="active site" evidence="11">
    <location>
        <position position="131"/>
    </location>
</feature>
<dbReference type="AlphaFoldDB" id="A0A483CQV0"/>
<keyword evidence="14" id="KW-1185">Reference proteome</keyword>
<evidence type="ECO:0000256" key="9">
    <source>
        <dbReference type="ARBA" id="ARBA00025475"/>
    </source>
</evidence>
<dbReference type="PANTHER" id="PTHR21235:SF2">
    <property type="entry name" value="IMIDAZOLE GLYCEROL PHOSPHATE SYNTHASE HISHF"/>
    <property type="match status" value="1"/>
</dbReference>
<dbReference type="InterPro" id="IPR006062">
    <property type="entry name" value="His_biosynth"/>
</dbReference>
<evidence type="ECO:0000256" key="7">
    <source>
        <dbReference type="ARBA" id="ARBA00023102"/>
    </source>
</evidence>
<dbReference type="GO" id="GO:0000105">
    <property type="term" value="P:L-histidine biosynthetic process"/>
    <property type="evidence" value="ECO:0007669"/>
    <property type="project" value="UniProtKB-UniRule"/>
</dbReference>
<dbReference type="EC" id="4.3.2.10" evidence="11"/>
<dbReference type="Pfam" id="PF00977">
    <property type="entry name" value="His_biosynth"/>
    <property type="match status" value="1"/>
</dbReference>
<accession>A0A483CQV0</accession>
<comment type="caution">
    <text evidence="13">The sequence shown here is derived from an EMBL/GenBank/DDBJ whole genome shotgun (WGS) entry which is preliminary data.</text>
</comment>
<dbReference type="PANTHER" id="PTHR21235">
    <property type="entry name" value="IMIDAZOLE GLYCEROL PHOSPHATE SYNTHASE SUBUNIT HISF/H IGP SYNTHASE SUBUNIT HISF/H"/>
    <property type="match status" value="1"/>
</dbReference>
<comment type="similarity">
    <text evidence="3 11 12">Belongs to the HisA/HisF family.</text>
</comment>
<dbReference type="GO" id="GO:0005737">
    <property type="term" value="C:cytoplasm"/>
    <property type="evidence" value="ECO:0007669"/>
    <property type="project" value="UniProtKB-SubCell"/>
</dbReference>